<organism evidence="1 2">
    <name type="scientific">Moniliophthora roreri</name>
    <name type="common">Frosty pod rot fungus</name>
    <name type="synonym">Monilia roreri</name>
    <dbReference type="NCBI Taxonomy" id="221103"/>
    <lineage>
        <taxon>Eukaryota</taxon>
        <taxon>Fungi</taxon>
        <taxon>Dikarya</taxon>
        <taxon>Basidiomycota</taxon>
        <taxon>Agaricomycotina</taxon>
        <taxon>Agaricomycetes</taxon>
        <taxon>Agaricomycetidae</taxon>
        <taxon>Agaricales</taxon>
        <taxon>Marasmiineae</taxon>
        <taxon>Marasmiaceae</taxon>
        <taxon>Moniliophthora</taxon>
    </lineage>
</organism>
<gene>
    <name evidence="1" type="ORF">WG66_7510</name>
</gene>
<comment type="caution">
    <text evidence="1">The sequence shown here is derived from an EMBL/GenBank/DDBJ whole genome shotgun (WGS) entry which is preliminary data.</text>
</comment>
<dbReference type="AlphaFoldDB" id="A0A0W0FTT7"/>
<proteinExistence type="predicted"/>
<sequence>MRTMEPIRSARIVVIRLVKAAPPIIRVDHATVPTPILATNTVNKSPNGTK</sequence>
<reference evidence="1 2" key="1">
    <citation type="submission" date="2015-12" db="EMBL/GenBank/DDBJ databases">
        <title>Draft genome sequence of Moniliophthora roreri, the causal agent of frosty pod rot of cacao.</title>
        <authorList>
            <person name="Aime M.C."/>
            <person name="Diaz-Valderrama J.R."/>
            <person name="Kijpornyongpan T."/>
            <person name="Phillips-Mora W."/>
        </authorList>
    </citation>
    <scope>NUCLEOTIDE SEQUENCE [LARGE SCALE GENOMIC DNA]</scope>
    <source>
        <strain evidence="1 2">MCA 2952</strain>
    </source>
</reference>
<accession>A0A0W0FTT7</accession>
<name>A0A0W0FTT7_MONRR</name>
<evidence type="ECO:0000313" key="2">
    <source>
        <dbReference type="Proteomes" id="UP000054988"/>
    </source>
</evidence>
<protein>
    <submittedName>
        <fullName evidence="1">Uncharacterized protein</fullName>
    </submittedName>
</protein>
<evidence type="ECO:0000313" key="1">
    <source>
        <dbReference type="EMBL" id="KTB39809.1"/>
    </source>
</evidence>
<dbReference type="EMBL" id="LATX01001627">
    <property type="protein sequence ID" value="KTB39809.1"/>
    <property type="molecule type" value="Genomic_DNA"/>
</dbReference>
<dbReference type="Proteomes" id="UP000054988">
    <property type="component" value="Unassembled WGS sequence"/>
</dbReference>